<organism evidence="3 4">
    <name type="scientific">Paenibacillus validus</name>
    <dbReference type="NCBI Taxonomy" id="44253"/>
    <lineage>
        <taxon>Bacteria</taxon>
        <taxon>Bacillati</taxon>
        <taxon>Bacillota</taxon>
        <taxon>Bacilli</taxon>
        <taxon>Bacillales</taxon>
        <taxon>Paenibacillaceae</taxon>
        <taxon>Paenibacillus</taxon>
    </lineage>
</organism>
<dbReference type="AlphaFoldDB" id="A0A7X2Z8K4"/>
<dbReference type="RefSeq" id="WP_155613959.1">
    <property type="nucleotide sequence ID" value="NZ_JBDLZV010000001.1"/>
</dbReference>
<keyword evidence="2" id="KW-0812">Transmembrane</keyword>
<keyword evidence="4" id="KW-1185">Reference proteome</keyword>
<sequence>MKIVSAERGSALVLVLFFVVLIGLLSTPLLFSTRQGQLNTIRGEQSERAYYLAETGALIAQRALYEAVRHEQYRLTPDHLNSIIQRISAVPDVLYDSASPQVTLEGGANDNLQLVSTGQSKAISRTIRLNFSVNPGTPGDGADKYSVPGGIFGQEAVTPTITAGKLQIFKRPDGDIIAQDDTVPKAKYDADFTEYFNAQFNQKPAPLDPVAIPAASPLRVPETPLNVYTYTNPDTNKLMLKAGSLASYALSPGSSNPVCTPSAGSVIIDLSNSDPINCDIVSGGDITINSNWNNLTVNGNIIAAGKITFNTNWANAVTVQKNIISGKTLSVGNMSGKFHVVNGSMSSKENILFEQMSALEIGESLISGFLSTANADSTGIKFNQIGDRLSIGKDLSSQGYIYFSKQLGGWGTENKIGQALLAGKGVYFEGFRRLAIGSPNNSLSMFRSQGTVTFNANWDKLEIWGPLAADKDIFFNSSVNDMTVHGAIRSDGRITFNNTISGLTVQGPIAATGHVMFNNTLSSARVSGSISSKGSITFKSTVGGLNLLGAGSSILAGSDILFQNTITGLTVPGSLGSDGSITFANTIAGTEIGGSIYSGGTLTLSNAVDGLQIKGSIYTNSTVIGSSNTFPNMTVDGTFLSKGSIEFNNSITGLKVGSYMATMGDINFKKDIGGSPPSFGGLSAGRQIGVFPSYYGNPEFRNRTVVRVERNPPTGGGSPSSPPTIEFGGWQAR</sequence>
<keyword evidence="2" id="KW-1133">Transmembrane helix</keyword>
<comment type="caution">
    <text evidence="3">The sequence shown here is derived from an EMBL/GenBank/DDBJ whole genome shotgun (WGS) entry which is preliminary data.</text>
</comment>
<evidence type="ECO:0000256" key="2">
    <source>
        <dbReference type="SAM" id="Phobius"/>
    </source>
</evidence>
<evidence type="ECO:0000313" key="3">
    <source>
        <dbReference type="EMBL" id="MUG69601.1"/>
    </source>
</evidence>
<gene>
    <name evidence="3" type="ORF">GNP93_02805</name>
</gene>
<dbReference type="Proteomes" id="UP000450917">
    <property type="component" value="Unassembled WGS sequence"/>
</dbReference>
<reference evidence="3 4" key="1">
    <citation type="submission" date="2019-11" db="EMBL/GenBank/DDBJ databases">
        <title>Draft genome sequences of five Paenibacillus species of dairy origin.</title>
        <authorList>
            <person name="Olajide A.M."/>
            <person name="Chen S."/>
            <person name="Lapointe G."/>
        </authorList>
    </citation>
    <scope>NUCLEOTIDE SEQUENCE [LARGE SCALE GENOMIC DNA]</scope>
    <source>
        <strain evidence="3 4">2CS3</strain>
    </source>
</reference>
<keyword evidence="2" id="KW-0472">Membrane</keyword>
<dbReference type="EMBL" id="WNZX01000002">
    <property type="protein sequence ID" value="MUG69601.1"/>
    <property type="molecule type" value="Genomic_DNA"/>
</dbReference>
<protein>
    <submittedName>
        <fullName evidence="3">Uncharacterized protein</fullName>
    </submittedName>
</protein>
<feature type="region of interest" description="Disordered" evidence="1">
    <location>
        <begin position="709"/>
        <end position="733"/>
    </location>
</feature>
<name>A0A7X2Z8K4_9BACL</name>
<evidence type="ECO:0000313" key="4">
    <source>
        <dbReference type="Proteomes" id="UP000450917"/>
    </source>
</evidence>
<evidence type="ECO:0000256" key="1">
    <source>
        <dbReference type="SAM" id="MobiDB-lite"/>
    </source>
</evidence>
<proteinExistence type="predicted"/>
<accession>A0A7X2Z8K4</accession>
<feature type="transmembrane region" description="Helical" evidence="2">
    <location>
        <begin position="12"/>
        <end position="31"/>
    </location>
</feature>